<feature type="compositionally biased region" description="Polar residues" evidence="1">
    <location>
        <begin position="108"/>
        <end position="120"/>
    </location>
</feature>
<feature type="region of interest" description="Disordered" evidence="1">
    <location>
        <begin position="84"/>
        <end position="120"/>
    </location>
</feature>
<dbReference type="Gene3D" id="3.90.70.80">
    <property type="match status" value="1"/>
</dbReference>
<sequence length="120" mass="13530">MSNPSESGGLIEISAMSHLYRRDFVIFEANKGPQIKITNGYNKTIYLYYSTEMKHFDAIYTKDFINNSSFCQCAILKPKSAVRPTARSAARHSHTPRCPSRTPPRLSTRCTTTPSNMIPP</sequence>
<reference evidence="3" key="1">
    <citation type="submission" date="2010-12" db="EMBL/GenBank/DDBJ databases">
        <authorList>
            <person name="Xue G."/>
            <person name="Gong C."/>
            <person name="Cao G."/>
            <person name="Xue R."/>
        </authorList>
    </citation>
    <scope>NUCLEOTIDE SEQUENCE</scope>
    <source>
        <strain evidence="3">P50/Dazao</strain>
        <tissue evidence="3">Testis</tissue>
    </source>
</reference>
<dbReference type="InterPro" id="IPR003323">
    <property type="entry name" value="OTU_dom"/>
</dbReference>
<protein>
    <submittedName>
        <fullName evidence="3">OTU protein</fullName>
    </submittedName>
</protein>
<organism evidence="3">
    <name type="scientific">Bombyx mori</name>
    <name type="common">Silk moth</name>
    <dbReference type="NCBI Taxonomy" id="7091"/>
    <lineage>
        <taxon>Eukaryota</taxon>
        <taxon>Metazoa</taxon>
        <taxon>Ecdysozoa</taxon>
        <taxon>Arthropoda</taxon>
        <taxon>Hexapoda</taxon>
        <taxon>Insecta</taxon>
        <taxon>Pterygota</taxon>
        <taxon>Neoptera</taxon>
        <taxon>Endopterygota</taxon>
        <taxon>Lepidoptera</taxon>
        <taxon>Glossata</taxon>
        <taxon>Ditrysia</taxon>
        <taxon>Bombycoidea</taxon>
        <taxon>Bombycidae</taxon>
        <taxon>Bombycinae</taxon>
        <taxon>Bombyx</taxon>
    </lineage>
</organism>
<dbReference type="AlphaFoldDB" id="E9NX79"/>
<evidence type="ECO:0000256" key="1">
    <source>
        <dbReference type="SAM" id="MobiDB-lite"/>
    </source>
</evidence>
<accession>E9NX79</accession>
<evidence type="ECO:0000259" key="2">
    <source>
        <dbReference type="PROSITE" id="PS50802"/>
    </source>
</evidence>
<evidence type="ECO:0000313" key="3">
    <source>
        <dbReference type="EMBL" id="ADW54420.1"/>
    </source>
</evidence>
<feature type="domain" description="OTU" evidence="2">
    <location>
        <begin position="1"/>
        <end position="62"/>
    </location>
</feature>
<dbReference type="EMBL" id="HQ831341">
    <property type="protein sequence ID" value="ADW54420.1"/>
    <property type="molecule type" value="mRNA"/>
</dbReference>
<dbReference type="PROSITE" id="PS50802">
    <property type="entry name" value="OTU"/>
    <property type="match status" value="1"/>
</dbReference>
<proteinExistence type="evidence at transcript level"/>
<gene>
    <name evidence="3" type="primary">otu</name>
</gene>
<name>E9NX79_BOMMO</name>